<protein>
    <submittedName>
        <fullName evidence="2">Uncharacterized protein</fullName>
    </submittedName>
</protein>
<feature type="region of interest" description="Disordered" evidence="1">
    <location>
        <begin position="1"/>
        <end position="22"/>
    </location>
</feature>
<feature type="compositionally biased region" description="Basic residues" evidence="1">
    <location>
        <begin position="1"/>
        <end position="10"/>
    </location>
</feature>
<gene>
    <name evidence="2" type="ORF">B0H17DRAFT_662190</name>
</gene>
<proteinExistence type="predicted"/>
<name>A0AAD7GCS8_MYCRO</name>
<dbReference type="EMBL" id="JARKIE010000079">
    <property type="protein sequence ID" value="KAJ7688482.1"/>
    <property type="molecule type" value="Genomic_DNA"/>
</dbReference>
<organism evidence="2 3">
    <name type="scientific">Mycena rosella</name>
    <name type="common">Pink bonnet</name>
    <name type="synonym">Agaricus rosellus</name>
    <dbReference type="NCBI Taxonomy" id="1033263"/>
    <lineage>
        <taxon>Eukaryota</taxon>
        <taxon>Fungi</taxon>
        <taxon>Dikarya</taxon>
        <taxon>Basidiomycota</taxon>
        <taxon>Agaricomycotina</taxon>
        <taxon>Agaricomycetes</taxon>
        <taxon>Agaricomycetidae</taxon>
        <taxon>Agaricales</taxon>
        <taxon>Marasmiineae</taxon>
        <taxon>Mycenaceae</taxon>
        <taxon>Mycena</taxon>
    </lineage>
</organism>
<dbReference type="AlphaFoldDB" id="A0AAD7GCS8"/>
<evidence type="ECO:0000313" key="3">
    <source>
        <dbReference type="Proteomes" id="UP001221757"/>
    </source>
</evidence>
<keyword evidence="3" id="KW-1185">Reference proteome</keyword>
<evidence type="ECO:0000313" key="2">
    <source>
        <dbReference type="EMBL" id="KAJ7688482.1"/>
    </source>
</evidence>
<comment type="caution">
    <text evidence="2">The sequence shown here is derived from an EMBL/GenBank/DDBJ whole genome shotgun (WGS) entry which is preliminary data.</text>
</comment>
<dbReference type="Proteomes" id="UP001221757">
    <property type="component" value="Unassembled WGS sequence"/>
</dbReference>
<reference evidence="2" key="1">
    <citation type="submission" date="2023-03" db="EMBL/GenBank/DDBJ databases">
        <title>Massive genome expansion in bonnet fungi (Mycena s.s.) driven by repeated elements and novel gene families across ecological guilds.</title>
        <authorList>
            <consortium name="Lawrence Berkeley National Laboratory"/>
            <person name="Harder C.B."/>
            <person name="Miyauchi S."/>
            <person name="Viragh M."/>
            <person name="Kuo A."/>
            <person name="Thoen E."/>
            <person name="Andreopoulos B."/>
            <person name="Lu D."/>
            <person name="Skrede I."/>
            <person name="Drula E."/>
            <person name="Henrissat B."/>
            <person name="Morin E."/>
            <person name="Kohler A."/>
            <person name="Barry K."/>
            <person name="LaButti K."/>
            <person name="Morin E."/>
            <person name="Salamov A."/>
            <person name="Lipzen A."/>
            <person name="Mereny Z."/>
            <person name="Hegedus B."/>
            <person name="Baldrian P."/>
            <person name="Stursova M."/>
            <person name="Weitz H."/>
            <person name="Taylor A."/>
            <person name="Grigoriev I.V."/>
            <person name="Nagy L.G."/>
            <person name="Martin F."/>
            <person name="Kauserud H."/>
        </authorList>
    </citation>
    <scope>NUCLEOTIDE SEQUENCE</scope>
    <source>
        <strain evidence="2">CBHHK067</strain>
    </source>
</reference>
<evidence type="ECO:0000256" key="1">
    <source>
        <dbReference type="SAM" id="MobiDB-lite"/>
    </source>
</evidence>
<accession>A0AAD7GCS8</accession>
<sequence length="265" mass="29414">MMSASTHRRLKNDPIPWGPGPKQQNLATFEECVGLDYDKLGIRDAVQRLDHLLFSFTILINSTKSAPPSKASQNLGVDSLRSICQDCDWVEALLAIHEKKWMTGGFDGKGLALSMGTSITSIHEETSQTAVDFFAMREAEVANIACRYFPGVGPESIKASVQVATPSTGGSVTPDVLFYAHSQGERRLFERREDKTLEAMIHHAHALDALVDCGLDDIKDQQIHGMFTQAYTSSVSTSRCITVWMGHPDLYRIAYIHQRSIYLSH</sequence>